<dbReference type="Proteomes" id="UP000501780">
    <property type="component" value="Chromosome"/>
</dbReference>
<evidence type="ECO:0000313" key="2">
    <source>
        <dbReference type="EMBL" id="QIU93082.1"/>
    </source>
</evidence>
<reference evidence="2 3" key="1">
    <citation type="submission" date="2020-03" db="EMBL/GenBank/DDBJ databases">
        <title>Genomic analysis of Bacteroides faecium CBA7301.</title>
        <authorList>
            <person name="Kim J."/>
            <person name="Roh S.W."/>
        </authorList>
    </citation>
    <scope>NUCLEOTIDE SEQUENCE [LARGE SCALE GENOMIC DNA]</scope>
    <source>
        <strain evidence="2 3">CBA7301</strain>
    </source>
</reference>
<proteinExistence type="predicted"/>
<evidence type="ECO:0000313" key="3">
    <source>
        <dbReference type="Proteomes" id="UP000501780"/>
    </source>
</evidence>
<accession>A0A6H0KI50</accession>
<evidence type="ECO:0000256" key="1">
    <source>
        <dbReference type="SAM" id="SignalP"/>
    </source>
</evidence>
<dbReference type="AlphaFoldDB" id="A0A6H0KI50"/>
<name>A0A6H0KI50_9BACE</name>
<dbReference type="KEGG" id="bfc:BacF7301_02475"/>
<gene>
    <name evidence="2" type="ORF">BacF7301_02475</name>
</gene>
<organism evidence="2 3">
    <name type="scientific">Bacteroides faecium</name>
    <dbReference type="NCBI Taxonomy" id="2715212"/>
    <lineage>
        <taxon>Bacteria</taxon>
        <taxon>Pseudomonadati</taxon>
        <taxon>Bacteroidota</taxon>
        <taxon>Bacteroidia</taxon>
        <taxon>Bacteroidales</taxon>
        <taxon>Bacteroidaceae</taxon>
        <taxon>Bacteroides</taxon>
    </lineage>
</organism>
<feature type="signal peptide" evidence="1">
    <location>
        <begin position="1"/>
        <end position="19"/>
    </location>
</feature>
<dbReference type="EMBL" id="CP050831">
    <property type="protein sequence ID" value="QIU93082.1"/>
    <property type="molecule type" value="Genomic_DNA"/>
</dbReference>
<dbReference type="RefSeq" id="WP_167959883.1">
    <property type="nucleotide sequence ID" value="NZ_CP050831.1"/>
</dbReference>
<dbReference type="PROSITE" id="PS51257">
    <property type="entry name" value="PROKAR_LIPOPROTEIN"/>
    <property type="match status" value="1"/>
</dbReference>
<evidence type="ECO:0008006" key="4">
    <source>
        <dbReference type="Google" id="ProtNLM"/>
    </source>
</evidence>
<dbReference type="Gene3D" id="3.40.390.70">
    <property type="match status" value="1"/>
</dbReference>
<feature type="chain" id="PRO_5026017295" description="Lipoprotein" evidence="1">
    <location>
        <begin position="20"/>
        <end position="301"/>
    </location>
</feature>
<protein>
    <recommendedName>
        <fullName evidence="4">Lipoprotein</fullName>
    </recommendedName>
</protein>
<sequence>MRKFILLISLLAGMSSCYNEDALNVSDQPDKYNVLEDDPSDPTRHFIHEFYQKYQTVIITNPTEADYKFNFTSDNGIKITAPEQKQEVMDEGIEFLQEVLLDLYPDDFLKKNLPFSVILAEEVKMDSYGETTVMNCYASGSFIAVGNVTSGLKTMPQEEFRQIRADVNATFWARYMSEVRGLFTISDAFYAASEEVKAGVYDWFYFGYDATPYDTDFYYYGLISYDPDRSFVDEEDEDWPFYSLYAPSRETDLSQWMNFVFAKTPAEIQEICAQYPVMKKKYDIIREAMLENGFDLSKLEL</sequence>
<keyword evidence="1" id="KW-0732">Signal</keyword>
<keyword evidence="3" id="KW-1185">Reference proteome</keyword>